<name>A0A1B7SI70_9ASCO</name>
<dbReference type="OrthoDB" id="4726at2759"/>
<dbReference type="InterPro" id="IPR012677">
    <property type="entry name" value="Nucleotide-bd_a/b_plait_sf"/>
</dbReference>
<feature type="compositionally biased region" description="Polar residues" evidence="2">
    <location>
        <begin position="101"/>
        <end position="114"/>
    </location>
</feature>
<gene>
    <name evidence="3" type="ORF">OGATHE_004282</name>
</gene>
<dbReference type="Gene3D" id="3.30.70.330">
    <property type="match status" value="1"/>
</dbReference>
<keyword evidence="4" id="KW-1185">Reference proteome</keyword>
<evidence type="ECO:0000256" key="2">
    <source>
        <dbReference type="SAM" id="MobiDB-lite"/>
    </source>
</evidence>
<comment type="caution">
    <text evidence="3">The sequence shown here is derived from an EMBL/GenBank/DDBJ whole genome shotgun (WGS) entry which is preliminary data.</text>
</comment>
<dbReference type="PANTHER" id="PTHR23236:SF12">
    <property type="entry name" value="EUKARYOTIC INITIATION FACTOR 4B-RELATED"/>
    <property type="match status" value="1"/>
</dbReference>
<proteinExistence type="predicted"/>
<dbReference type="Proteomes" id="UP000788993">
    <property type="component" value="Unassembled WGS sequence"/>
</dbReference>
<feature type="compositionally biased region" description="Basic and acidic residues" evidence="2">
    <location>
        <begin position="140"/>
        <end position="156"/>
    </location>
</feature>
<protein>
    <submittedName>
        <fullName evidence="3">Uncharacterized protein</fullName>
    </submittedName>
</protein>
<feature type="region of interest" description="Disordered" evidence="2">
    <location>
        <begin position="101"/>
        <end position="156"/>
    </location>
</feature>
<dbReference type="Pfam" id="PF00076">
    <property type="entry name" value="RRM_1"/>
    <property type="match status" value="1"/>
</dbReference>
<evidence type="ECO:0000256" key="1">
    <source>
        <dbReference type="ARBA" id="ARBA00022884"/>
    </source>
</evidence>
<dbReference type="RefSeq" id="XP_018211109.1">
    <property type="nucleotide sequence ID" value="XM_018357296.1"/>
</dbReference>
<evidence type="ECO:0000313" key="4">
    <source>
        <dbReference type="Proteomes" id="UP000788993"/>
    </source>
</evidence>
<feature type="region of interest" description="Disordered" evidence="2">
    <location>
        <begin position="1"/>
        <end position="23"/>
    </location>
</feature>
<dbReference type="PANTHER" id="PTHR23236">
    <property type="entry name" value="EUKARYOTIC TRANSLATION INITIATION FACTOR 4B/4H"/>
    <property type="match status" value="1"/>
</dbReference>
<evidence type="ECO:0000313" key="3">
    <source>
        <dbReference type="EMBL" id="KAH3662706.1"/>
    </source>
</evidence>
<dbReference type="GO" id="GO:0008143">
    <property type="term" value="F:poly(A) binding"/>
    <property type="evidence" value="ECO:0007669"/>
    <property type="project" value="TreeGrafter"/>
</dbReference>
<accession>A0A1B7SI70</accession>
<dbReference type="SMART" id="SM00360">
    <property type="entry name" value="RRM"/>
    <property type="match status" value="1"/>
</dbReference>
<dbReference type="InterPro" id="IPR000504">
    <property type="entry name" value="RRM_dom"/>
</dbReference>
<reference evidence="3" key="2">
    <citation type="submission" date="2021-01" db="EMBL/GenBank/DDBJ databases">
        <authorList>
            <person name="Schikora-Tamarit M.A."/>
        </authorList>
    </citation>
    <scope>NUCLEOTIDE SEQUENCE</scope>
    <source>
        <strain evidence="3">NCAIM Y.01608</strain>
    </source>
</reference>
<dbReference type="EMBL" id="JAEUBD010001266">
    <property type="protein sequence ID" value="KAH3662706.1"/>
    <property type="molecule type" value="Genomic_DNA"/>
</dbReference>
<dbReference type="SUPFAM" id="SSF54928">
    <property type="entry name" value="RNA-binding domain, RBD"/>
    <property type="match status" value="1"/>
</dbReference>
<keyword evidence="1" id="KW-0694">RNA-binding</keyword>
<dbReference type="PROSITE" id="PS50102">
    <property type="entry name" value="RRM"/>
    <property type="match status" value="1"/>
</dbReference>
<dbReference type="AlphaFoldDB" id="A0A1B7SI70"/>
<sequence>MSESEQLPQQPRLAPNQPSNQQEIDSRSVYLGNVDYSALPGDLKELLDDCGVINRITILYDKHTGKPRGYAFVEFETHEGAQKAVAMNGTEFRGRALTVTPKRTNYPGITNARQYSGAPPHRRRGRSGRSTAWRGRAHHLREDDANNEEPAKTSPD</sequence>
<reference evidence="3" key="1">
    <citation type="journal article" date="2021" name="Open Biol.">
        <title>Shared evolutionary footprints suggest mitochondrial oxidative damage underlies multiple complex I losses in fungi.</title>
        <authorList>
            <person name="Schikora-Tamarit M.A."/>
            <person name="Marcet-Houben M."/>
            <person name="Nosek J."/>
            <person name="Gabaldon T."/>
        </authorList>
    </citation>
    <scope>NUCLEOTIDE SEQUENCE</scope>
    <source>
        <strain evidence="3">NCAIM Y.01608</strain>
    </source>
</reference>
<dbReference type="InterPro" id="IPR035979">
    <property type="entry name" value="RBD_domain_sf"/>
</dbReference>
<organism evidence="3 4">
    <name type="scientific">Ogataea polymorpha</name>
    <dbReference type="NCBI Taxonomy" id="460523"/>
    <lineage>
        <taxon>Eukaryota</taxon>
        <taxon>Fungi</taxon>
        <taxon>Dikarya</taxon>
        <taxon>Ascomycota</taxon>
        <taxon>Saccharomycotina</taxon>
        <taxon>Pichiomycetes</taxon>
        <taxon>Pichiales</taxon>
        <taxon>Pichiaceae</taxon>
        <taxon>Ogataea</taxon>
    </lineage>
</organism>